<dbReference type="Pfam" id="PF12937">
    <property type="entry name" value="F-box-like"/>
    <property type="match status" value="1"/>
</dbReference>
<feature type="domain" description="F-box" evidence="1">
    <location>
        <begin position="11"/>
        <end position="52"/>
    </location>
</feature>
<dbReference type="EMBL" id="BQKI01000088">
    <property type="protein sequence ID" value="GJN35471.1"/>
    <property type="molecule type" value="Genomic_DNA"/>
</dbReference>
<gene>
    <name evidence="2" type="primary">gb24252</name>
    <name evidence="2" type="ORF">PR202_gb24252</name>
</gene>
<sequence>MSPSPAAQPVLPDEVLEDIFLLLEDAADLARASAACTCFRRVVSGCRFLRRYRSLHPPPILGILDFSSRYRGFHPAQSPRRSAPAAGAFAEAADFNLSFLPKDPSRCWHVRDLRDGRFLLSQHTRITMFLSKDLIVCDPLHRRYVQIPPVPGGLGLCGKEVIIEPFLAPVISQEKDEPPSIQVICNVISEYELTITTFVFSSVTGKWRYAASFSIANHEWMKCPLMATRRYVHNCFYWVENRFSVEPMLVLDICAMKFSAVELPQVGRWRDKTIVEAGGGRLGLFVLEFHDASNNFALCSWTWRDNAVGAKHWQLDNTIPLPDYKWTWFFSKAEAEGHVLLRGCPRDEYIDRWRFPEEKVDAHYFTVDIKTLSVERLCRLKYESSPDYLYAGLPPPLSPPSI</sequence>
<evidence type="ECO:0000259" key="1">
    <source>
        <dbReference type="SMART" id="SM00256"/>
    </source>
</evidence>
<reference evidence="2" key="2">
    <citation type="submission" date="2021-12" db="EMBL/GenBank/DDBJ databases">
        <title>Resequencing data analysis of finger millet.</title>
        <authorList>
            <person name="Hatakeyama M."/>
            <person name="Aluri S."/>
            <person name="Balachadran M.T."/>
            <person name="Sivarajan S.R."/>
            <person name="Poveda L."/>
            <person name="Shimizu-Inatsugi R."/>
            <person name="Schlapbach R."/>
            <person name="Sreeman S.M."/>
            <person name="Shimizu K.K."/>
        </authorList>
    </citation>
    <scope>NUCLEOTIDE SEQUENCE</scope>
</reference>
<dbReference type="SMART" id="SM00256">
    <property type="entry name" value="FBOX"/>
    <property type="match status" value="1"/>
</dbReference>
<dbReference type="InterPro" id="IPR036047">
    <property type="entry name" value="F-box-like_dom_sf"/>
</dbReference>
<dbReference type="Pfam" id="PF23635">
    <property type="entry name" value="Beta-prop_AT5G49610-like"/>
    <property type="match status" value="1"/>
</dbReference>
<accession>A0AAV5FKI0</accession>
<comment type="caution">
    <text evidence="2">The sequence shown here is derived from an EMBL/GenBank/DDBJ whole genome shotgun (WGS) entry which is preliminary data.</text>
</comment>
<dbReference type="SUPFAM" id="SSF81383">
    <property type="entry name" value="F-box domain"/>
    <property type="match status" value="1"/>
</dbReference>
<evidence type="ECO:0000313" key="3">
    <source>
        <dbReference type="Proteomes" id="UP001054889"/>
    </source>
</evidence>
<dbReference type="InterPro" id="IPR001810">
    <property type="entry name" value="F-box_dom"/>
</dbReference>
<dbReference type="InterPro" id="IPR056594">
    <property type="entry name" value="AT5G49610-like_b-prop"/>
</dbReference>
<dbReference type="PANTHER" id="PTHR31264:SF7">
    <property type="entry name" value="F-BOX DOMAIN CONTAINING PROTEIN, EXPRESSED"/>
    <property type="match status" value="1"/>
</dbReference>
<keyword evidence="3" id="KW-1185">Reference proteome</keyword>
<dbReference type="AlphaFoldDB" id="A0AAV5FKI0"/>
<proteinExistence type="predicted"/>
<dbReference type="PANTHER" id="PTHR31264">
    <property type="entry name" value="OS07G0554500 PROTEIN-RELATED"/>
    <property type="match status" value="1"/>
</dbReference>
<organism evidence="2 3">
    <name type="scientific">Eleusine coracana subsp. coracana</name>
    <dbReference type="NCBI Taxonomy" id="191504"/>
    <lineage>
        <taxon>Eukaryota</taxon>
        <taxon>Viridiplantae</taxon>
        <taxon>Streptophyta</taxon>
        <taxon>Embryophyta</taxon>
        <taxon>Tracheophyta</taxon>
        <taxon>Spermatophyta</taxon>
        <taxon>Magnoliopsida</taxon>
        <taxon>Liliopsida</taxon>
        <taxon>Poales</taxon>
        <taxon>Poaceae</taxon>
        <taxon>PACMAD clade</taxon>
        <taxon>Chloridoideae</taxon>
        <taxon>Cynodonteae</taxon>
        <taxon>Eleusininae</taxon>
        <taxon>Eleusine</taxon>
    </lineage>
</organism>
<reference evidence="2" key="1">
    <citation type="journal article" date="2018" name="DNA Res.">
        <title>Multiple hybrid de novo genome assembly of finger millet, an orphan allotetraploid crop.</title>
        <authorList>
            <person name="Hatakeyama M."/>
            <person name="Aluri S."/>
            <person name="Balachadran M.T."/>
            <person name="Sivarajan S.R."/>
            <person name="Patrignani A."/>
            <person name="Gruter S."/>
            <person name="Poveda L."/>
            <person name="Shimizu-Inatsugi R."/>
            <person name="Baeten J."/>
            <person name="Francoijs K.J."/>
            <person name="Nataraja K.N."/>
            <person name="Reddy Y.A.N."/>
            <person name="Phadnis S."/>
            <person name="Ravikumar R.L."/>
            <person name="Schlapbach R."/>
            <person name="Sreeman S.M."/>
            <person name="Shimizu K.K."/>
        </authorList>
    </citation>
    <scope>NUCLEOTIDE SEQUENCE</scope>
</reference>
<name>A0AAV5FKI0_ELECO</name>
<evidence type="ECO:0000313" key="2">
    <source>
        <dbReference type="EMBL" id="GJN35471.1"/>
    </source>
</evidence>
<protein>
    <recommendedName>
        <fullName evidence="1">F-box domain-containing protein</fullName>
    </recommendedName>
</protein>
<dbReference type="Proteomes" id="UP001054889">
    <property type="component" value="Unassembled WGS sequence"/>
</dbReference>